<dbReference type="Gene3D" id="3.90.550.10">
    <property type="entry name" value="Spore Coat Polysaccharide Biosynthesis Protein SpsA, Chain A"/>
    <property type="match status" value="1"/>
</dbReference>
<dbReference type="OrthoDB" id="9788272at2"/>
<dbReference type="InterPro" id="IPR005835">
    <property type="entry name" value="NTP_transferase_dom"/>
</dbReference>
<gene>
    <name evidence="4" type="ORF">SAMN04487962_11417</name>
</gene>
<sequence>MKAMILAAGKGERMRPLTLHTPKPLLMAGGEPLIVHHIRKLRAAGFRELVINHAWLGERLEQALGDGEEYGVAITWSPEGEPLETAGGIIQALPLLAPDGGWFAVINGDIWHDLDLGLLVPPEQGRALLVLTDNPRHHPEGDFSLDAGGQVQATGNDRLTFTGISLLHTSLFEGLAPGTRKLAPVLREAMAEGEVYGLHHRGNWMDIGTPERLAELDQLLTPPRQA</sequence>
<feature type="domain" description="Nucleotidyl transferase" evidence="3">
    <location>
        <begin position="2"/>
        <end position="118"/>
    </location>
</feature>
<keyword evidence="1 4" id="KW-0808">Transferase</keyword>
<evidence type="ECO:0000256" key="2">
    <source>
        <dbReference type="ARBA" id="ARBA00022695"/>
    </source>
</evidence>
<protein>
    <submittedName>
        <fullName evidence="4">Nucleotidyl transferase</fullName>
    </submittedName>
</protein>
<dbReference type="SUPFAM" id="SSF53448">
    <property type="entry name" value="Nucleotide-diphospho-sugar transferases"/>
    <property type="match status" value="1"/>
</dbReference>
<dbReference type="RefSeq" id="WP_091853147.1">
    <property type="nucleotide sequence ID" value="NZ_FOHZ01000014.1"/>
</dbReference>
<dbReference type="InterPro" id="IPR029044">
    <property type="entry name" value="Nucleotide-diphossugar_trans"/>
</dbReference>
<keyword evidence="5" id="KW-1185">Reference proteome</keyword>
<evidence type="ECO:0000256" key="1">
    <source>
        <dbReference type="ARBA" id="ARBA00022679"/>
    </source>
</evidence>
<name>A0A1I0FTI2_9GAMM</name>
<dbReference type="EMBL" id="FOHZ01000014">
    <property type="protein sequence ID" value="SET60877.1"/>
    <property type="molecule type" value="Genomic_DNA"/>
</dbReference>
<dbReference type="GO" id="GO:0016779">
    <property type="term" value="F:nucleotidyltransferase activity"/>
    <property type="evidence" value="ECO:0007669"/>
    <property type="project" value="UniProtKB-KW"/>
</dbReference>
<dbReference type="InterPro" id="IPR050065">
    <property type="entry name" value="GlmU-like"/>
</dbReference>
<reference evidence="5" key="1">
    <citation type="submission" date="2016-10" db="EMBL/GenBank/DDBJ databases">
        <authorList>
            <person name="Varghese N."/>
            <person name="Submissions S."/>
        </authorList>
    </citation>
    <scope>NUCLEOTIDE SEQUENCE [LARGE SCALE GENOMIC DNA]</scope>
    <source>
        <strain evidence="5">CGMCC 1.6489</strain>
    </source>
</reference>
<dbReference type="Proteomes" id="UP000198762">
    <property type="component" value="Unassembled WGS sequence"/>
</dbReference>
<proteinExistence type="predicted"/>
<organism evidence="4 5">
    <name type="scientific">Marinobacter segnicrescens</name>
    <dbReference type="NCBI Taxonomy" id="430453"/>
    <lineage>
        <taxon>Bacteria</taxon>
        <taxon>Pseudomonadati</taxon>
        <taxon>Pseudomonadota</taxon>
        <taxon>Gammaproteobacteria</taxon>
        <taxon>Pseudomonadales</taxon>
        <taxon>Marinobacteraceae</taxon>
        <taxon>Marinobacter</taxon>
    </lineage>
</organism>
<dbReference type="InterPro" id="IPR054790">
    <property type="entry name" value="MurU"/>
</dbReference>
<dbReference type="PANTHER" id="PTHR43584">
    <property type="entry name" value="NUCLEOTIDYL TRANSFERASE"/>
    <property type="match status" value="1"/>
</dbReference>
<dbReference type="PANTHER" id="PTHR43584:SF8">
    <property type="entry name" value="N-ACETYLMURAMATE ALPHA-1-PHOSPHATE URIDYLYLTRANSFERASE"/>
    <property type="match status" value="1"/>
</dbReference>
<accession>A0A1I0FTI2</accession>
<dbReference type="Pfam" id="PF00483">
    <property type="entry name" value="NTP_transferase"/>
    <property type="match status" value="1"/>
</dbReference>
<evidence type="ECO:0000313" key="4">
    <source>
        <dbReference type="EMBL" id="SET60877.1"/>
    </source>
</evidence>
<evidence type="ECO:0000259" key="3">
    <source>
        <dbReference type="Pfam" id="PF00483"/>
    </source>
</evidence>
<dbReference type="CDD" id="cd06422">
    <property type="entry name" value="NTP_transferase_like_1"/>
    <property type="match status" value="1"/>
</dbReference>
<dbReference type="STRING" id="430453.SAMN04487962_11417"/>
<evidence type="ECO:0000313" key="5">
    <source>
        <dbReference type="Proteomes" id="UP000198762"/>
    </source>
</evidence>
<dbReference type="AlphaFoldDB" id="A0A1I0FTI2"/>
<dbReference type="NCBIfam" id="NF045761">
    <property type="entry name" value="NAMPUrTaseMurU"/>
    <property type="match status" value="1"/>
</dbReference>
<keyword evidence="2" id="KW-0548">Nucleotidyltransferase</keyword>